<evidence type="ECO:0000256" key="1">
    <source>
        <dbReference type="SAM" id="Phobius"/>
    </source>
</evidence>
<evidence type="ECO:0000313" key="3">
    <source>
        <dbReference type="Proteomes" id="UP001432027"/>
    </source>
</evidence>
<accession>A0AAV5TX13</accession>
<organism evidence="2 3">
    <name type="scientific">Pristionchus entomophagus</name>
    <dbReference type="NCBI Taxonomy" id="358040"/>
    <lineage>
        <taxon>Eukaryota</taxon>
        <taxon>Metazoa</taxon>
        <taxon>Ecdysozoa</taxon>
        <taxon>Nematoda</taxon>
        <taxon>Chromadorea</taxon>
        <taxon>Rhabditida</taxon>
        <taxon>Rhabditina</taxon>
        <taxon>Diplogasteromorpha</taxon>
        <taxon>Diplogasteroidea</taxon>
        <taxon>Neodiplogasteridae</taxon>
        <taxon>Pristionchus</taxon>
    </lineage>
</organism>
<protein>
    <submittedName>
        <fullName evidence="2">Uncharacterized protein</fullName>
    </submittedName>
</protein>
<dbReference type="AlphaFoldDB" id="A0AAV5TX13"/>
<reference evidence="2" key="1">
    <citation type="submission" date="2023-10" db="EMBL/GenBank/DDBJ databases">
        <title>Genome assembly of Pristionchus species.</title>
        <authorList>
            <person name="Yoshida K."/>
            <person name="Sommer R.J."/>
        </authorList>
    </citation>
    <scope>NUCLEOTIDE SEQUENCE</scope>
    <source>
        <strain evidence="2">RS0144</strain>
    </source>
</reference>
<dbReference type="Proteomes" id="UP001432027">
    <property type="component" value="Unassembled WGS sequence"/>
</dbReference>
<keyword evidence="3" id="KW-1185">Reference proteome</keyword>
<name>A0AAV5TX13_9BILA</name>
<keyword evidence="1" id="KW-0812">Transmembrane</keyword>
<comment type="caution">
    <text evidence="2">The sequence shown here is derived from an EMBL/GenBank/DDBJ whole genome shotgun (WGS) entry which is preliminary data.</text>
</comment>
<sequence>MHPGLAGMSEEMRRRALNLYENDDDVDSDSEDEVIELPPHRSKLPPLHHQRILPQEPLHLPRGPLHRCSALLYITPLLMSREPYRPSWQLLFPRRLGQISPAISRPSSLDPRPLPEIRHLLFLLISITLPLLHLMHHLWHFLLLHIIFPLIRRMHRQPRPPVLLIRGCPVPLWLMTSNPARRVFRAQAEGGNRQLVSEPERRHCMLLLR</sequence>
<gene>
    <name evidence="2" type="ORF">PENTCL1PPCAC_20965</name>
</gene>
<keyword evidence="1" id="KW-0472">Membrane</keyword>
<feature type="transmembrane region" description="Helical" evidence="1">
    <location>
        <begin position="120"/>
        <end position="151"/>
    </location>
</feature>
<keyword evidence="1" id="KW-1133">Transmembrane helix</keyword>
<evidence type="ECO:0000313" key="2">
    <source>
        <dbReference type="EMBL" id="GMS98790.1"/>
    </source>
</evidence>
<proteinExistence type="predicted"/>
<dbReference type="EMBL" id="BTSX01000005">
    <property type="protein sequence ID" value="GMS98790.1"/>
    <property type="molecule type" value="Genomic_DNA"/>
</dbReference>